<evidence type="ECO:0000313" key="2">
    <source>
        <dbReference type="Proteomes" id="UP000801864"/>
    </source>
</evidence>
<keyword evidence="2" id="KW-1185">Reference proteome</keyword>
<dbReference type="EMBL" id="QLNT01000015">
    <property type="protein sequence ID" value="KAF3067893.1"/>
    <property type="molecule type" value="Genomic_DNA"/>
</dbReference>
<organism evidence="1 2">
    <name type="scientific">Trichoderma lentiforme</name>
    <dbReference type="NCBI Taxonomy" id="1567552"/>
    <lineage>
        <taxon>Eukaryota</taxon>
        <taxon>Fungi</taxon>
        <taxon>Dikarya</taxon>
        <taxon>Ascomycota</taxon>
        <taxon>Pezizomycotina</taxon>
        <taxon>Sordariomycetes</taxon>
        <taxon>Hypocreomycetidae</taxon>
        <taxon>Hypocreales</taxon>
        <taxon>Hypocreaceae</taxon>
        <taxon>Trichoderma</taxon>
    </lineage>
</organism>
<sequence length="107" mass="12875">MPTTQRARRLQEQAQRRQERAVRRLNDMMEQLEIVLSHHGCPITRHFRETSLVEARATCRVWRRLSFPQRLEMLEALHTFSQLLYIGLNHRSTMPFCGHIFTEHEHL</sequence>
<name>A0A9P4XBQ2_9HYPO</name>
<proteinExistence type="predicted"/>
<dbReference type="AlphaFoldDB" id="A0A9P4XBQ2"/>
<accession>A0A9P4XBQ2</accession>
<dbReference type="Proteomes" id="UP000801864">
    <property type="component" value="Unassembled WGS sequence"/>
</dbReference>
<comment type="caution">
    <text evidence="1">The sequence shown here is derived from an EMBL/GenBank/DDBJ whole genome shotgun (WGS) entry which is preliminary data.</text>
</comment>
<reference evidence="1 2" key="1">
    <citation type="submission" date="2018-06" db="EMBL/GenBank/DDBJ databases">
        <title>Genome analysis of cellulolytic fungus Trichoderma lentiforme CFAM-422.</title>
        <authorList>
            <person name="Steindorff A.S."/>
            <person name="Formighieri E.F."/>
            <person name="Midorikawa G.E.O."/>
            <person name="Tamietti M.S."/>
            <person name="Ramos E.Z."/>
            <person name="Silva A.S."/>
            <person name="Bon E.P.S."/>
            <person name="Mendes T.D."/>
            <person name="Damaso M.C.T."/>
            <person name="Favaro L.C.L."/>
        </authorList>
    </citation>
    <scope>NUCLEOTIDE SEQUENCE [LARGE SCALE GENOMIC DNA]</scope>
    <source>
        <strain evidence="1 2">CFAM-422</strain>
    </source>
</reference>
<gene>
    <name evidence="1" type="ORF">CFAM422_008566</name>
</gene>
<evidence type="ECO:0000313" key="1">
    <source>
        <dbReference type="EMBL" id="KAF3067893.1"/>
    </source>
</evidence>
<protein>
    <submittedName>
        <fullName evidence="1">Uncharacterized protein</fullName>
    </submittedName>
</protein>